<evidence type="ECO:0000313" key="4">
    <source>
        <dbReference type="Proteomes" id="UP000284824"/>
    </source>
</evidence>
<dbReference type="AlphaFoldDB" id="A0A438M3M9"/>
<gene>
    <name evidence="3" type="ORF">EDD27_2816</name>
</gene>
<protein>
    <submittedName>
        <fullName evidence="3">Uncharacterized protein (TIGR03083 family)</fullName>
    </submittedName>
</protein>
<reference evidence="3 4" key="1">
    <citation type="submission" date="2019-01" db="EMBL/GenBank/DDBJ databases">
        <title>Sequencing the genomes of 1000 actinobacteria strains.</title>
        <authorList>
            <person name="Klenk H.-P."/>
        </authorList>
    </citation>
    <scope>NUCLEOTIDE SEQUENCE [LARGE SCALE GENOMIC DNA]</scope>
    <source>
        <strain evidence="3 4">DSM 43925</strain>
    </source>
</reference>
<dbReference type="InterPro" id="IPR017517">
    <property type="entry name" value="Maleyloyr_isom"/>
</dbReference>
<accession>A0A438M3M9</accession>
<evidence type="ECO:0000259" key="1">
    <source>
        <dbReference type="Pfam" id="PF07398"/>
    </source>
</evidence>
<evidence type="ECO:0000313" key="3">
    <source>
        <dbReference type="EMBL" id="RVX40409.1"/>
    </source>
</evidence>
<keyword evidence="4" id="KW-1185">Reference proteome</keyword>
<dbReference type="InterPro" id="IPR024344">
    <property type="entry name" value="MDMPI_metal-binding"/>
</dbReference>
<evidence type="ECO:0000259" key="2">
    <source>
        <dbReference type="Pfam" id="PF11716"/>
    </source>
</evidence>
<dbReference type="SUPFAM" id="SSF109854">
    <property type="entry name" value="DinB/YfiT-like putative metalloenzymes"/>
    <property type="match status" value="1"/>
</dbReference>
<dbReference type="PANTHER" id="PTHR40758">
    <property type="entry name" value="CONSERVED PROTEIN"/>
    <property type="match status" value="1"/>
</dbReference>
<feature type="domain" description="MDMPI C-terminal" evidence="1">
    <location>
        <begin position="143"/>
        <end position="244"/>
    </location>
</feature>
<dbReference type="GO" id="GO:0005886">
    <property type="term" value="C:plasma membrane"/>
    <property type="evidence" value="ECO:0007669"/>
    <property type="project" value="TreeGrafter"/>
</dbReference>
<dbReference type="InterPro" id="IPR034660">
    <property type="entry name" value="DinB/YfiT-like"/>
</dbReference>
<comment type="caution">
    <text evidence="3">The sequence shown here is derived from an EMBL/GenBank/DDBJ whole genome shotgun (WGS) entry which is preliminary data.</text>
</comment>
<feature type="domain" description="Mycothiol-dependent maleylpyruvate isomerase metal-binding" evidence="2">
    <location>
        <begin position="12"/>
        <end position="131"/>
    </location>
</feature>
<proteinExistence type="predicted"/>
<dbReference type="RefSeq" id="WP_206641391.1">
    <property type="nucleotide sequence ID" value="NZ_SAUN01000001.1"/>
</dbReference>
<dbReference type="EMBL" id="SAUN01000001">
    <property type="protein sequence ID" value="RVX40409.1"/>
    <property type="molecule type" value="Genomic_DNA"/>
</dbReference>
<dbReference type="Pfam" id="PF07398">
    <property type="entry name" value="MDMPI_C"/>
    <property type="match status" value="1"/>
</dbReference>
<dbReference type="NCBIfam" id="TIGR03083">
    <property type="entry name" value="maleylpyruvate isomerase family mycothiol-dependent enzyme"/>
    <property type="match status" value="1"/>
</dbReference>
<organism evidence="3 4">
    <name type="scientific">Nonomuraea polychroma</name>
    <dbReference type="NCBI Taxonomy" id="46176"/>
    <lineage>
        <taxon>Bacteria</taxon>
        <taxon>Bacillati</taxon>
        <taxon>Actinomycetota</taxon>
        <taxon>Actinomycetes</taxon>
        <taxon>Streptosporangiales</taxon>
        <taxon>Streptosporangiaceae</taxon>
        <taxon>Nonomuraea</taxon>
    </lineage>
</organism>
<dbReference type="Proteomes" id="UP000284824">
    <property type="component" value="Unassembled WGS sequence"/>
</dbReference>
<sequence>MLDVERLEEGLREQTAGFARAAAGGDPQATVPTCPDWPLRVLVGHIGQAHRYAAQVVRKGEPAVAPDPWQAEPGTPDRWEEWLRAGADDLIDAIEETGAGKEMWTFLGPRPAVFWLRRMLADTAVHHYDAAVTTGAAFVLADDLAADVVSEGFEMLTAPGAEQLKPELAELRGRGERLGLRPVSGDGWVLTRAPEGLRWQRGPVPADVDVVVSGTAADLMLVCSRRLPLDDGRVEVAGDRALMDHWLARMAF</sequence>
<dbReference type="Gene3D" id="1.20.120.450">
    <property type="entry name" value="dinb family like domain"/>
    <property type="match status" value="1"/>
</dbReference>
<dbReference type="Pfam" id="PF11716">
    <property type="entry name" value="MDMPI_N"/>
    <property type="match status" value="1"/>
</dbReference>
<name>A0A438M3M9_9ACTN</name>
<dbReference type="InterPro" id="IPR010872">
    <property type="entry name" value="MDMPI_C-term_domain"/>
</dbReference>
<dbReference type="GO" id="GO:0046872">
    <property type="term" value="F:metal ion binding"/>
    <property type="evidence" value="ECO:0007669"/>
    <property type="project" value="InterPro"/>
</dbReference>
<dbReference type="PANTHER" id="PTHR40758:SF1">
    <property type="entry name" value="CONSERVED PROTEIN"/>
    <property type="match status" value="1"/>
</dbReference>